<dbReference type="Gene3D" id="2.40.37.20">
    <property type="entry name" value="D-serine dehydratase-like domain"/>
    <property type="match status" value="1"/>
</dbReference>
<dbReference type="InterPro" id="IPR042208">
    <property type="entry name" value="D-ser_dehydrat-like_sf"/>
</dbReference>
<evidence type="ECO:0000256" key="2">
    <source>
        <dbReference type="ARBA" id="ARBA00023239"/>
    </source>
</evidence>
<dbReference type="PANTHER" id="PTHR28004:SF2">
    <property type="entry name" value="D-SERINE DEHYDRATASE"/>
    <property type="match status" value="1"/>
</dbReference>
<comment type="similarity">
    <text evidence="1">Belongs to the DSD1 family.</text>
</comment>
<dbReference type="InterPro" id="IPR026956">
    <property type="entry name" value="D-ser_dehydrat-like_dom"/>
</dbReference>
<dbReference type="EMBL" id="AKAU01000195">
    <property type="protein sequence ID" value="EIM96377.1"/>
    <property type="molecule type" value="Genomic_DNA"/>
</dbReference>
<evidence type="ECO:0000313" key="4">
    <source>
        <dbReference type="EMBL" id="EIM96377.1"/>
    </source>
</evidence>
<dbReference type="InterPro" id="IPR001608">
    <property type="entry name" value="Ala_racemase_N"/>
</dbReference>
<keyword evidence="2" id="KW-0456">Lyase</keyword>
<dbReference type="RefSeq" id="WP_007589229.1">
    <property type="nucleotide sequence ID" value="NZ_AKAU01000195.1"/>
</dbReference>
<dbReference type="InterPro" id="IPR051466">
    <property type="entry name" value="D-amino_acid_metab_enzyme"/>
</dbReference>
<protein>
    <submittedName>
        <fullName evidence="4">Metal-activated pyridoxal protein</fullName>
    </submittedName>
</protein>
<dbReference type="SUPFAM" id="SSF51419">
    <property type="entry name" value="PLP-binding barrel"/>
    <property type="match status" value="1"/>
</dbReference>
<organism evidence="4 5">
    <name type="scientific">Paraburkholderia hospita</name>
    <dbReference type="NCBI Taxonomy" id="169430"/>
    <lineage>
        <taxon>Bacteria</taxon>
        <taxon>Pseudomonadati</taxon>
        <taxon>Pseudomonadota</taxon>
        <taxon>Betaproteobacteria</taxon>
        <taxon>Burkholderiales</taxon>
        <taxon>Burkholderiaceae</taxon>
        <taxon>Paraburkholderia</taxon>
    </lineage>
</organism>
<dbReference type="Pfam" id="PF01168">
    <property type="entry name" value="Ala_racemase_N"/>
    <property type="match status" value="1"/>
</dbReference>
<reference evidence="4 5" key="1">
    <citation type="journal article" date="2012" name="J. Bacteriol.">
        <title>Draft Genome Sequence of the Soil Bacterium Burkholderia terrae Strain BS001, Which Interacts with Fungal Surface Structures.</title>
        <authorList>
            <person name="Nazir R."/>
            <person name="Hansen M.A."/>
            <person name="Sorensen S."/>
            <person name="van Elsas J.D."/>
        </authorList>
    </citation>
    <scope>NUCLEOTIDE SEQUENCE [LARGE SCALE GENOMIC DNA]</scope>
    <source>
        <strain evidence="4 5">BS001</strain>
    </source>
</reference>
<comment type="caution">
    <text evidence="4">The sequence shown here is derived from an EMBL/GenBank/DDBJ whole genome shotgun (WGS) entry which is preliminary data.</text>
</comment>
<dbReference type="InterPro" id="IPR029066">
    <property type="entry name" value="PLP-binding_barrel"/>
</dbReference>
<gene>
    <name evidence="4" type="ORF">WQE_34511</name>
</gene>
<proteinExistence type="inferred from homology"/>
<sequence length="384" mass="42259">MNLDTLSLLPQAHIGMSLSDVPTPALLLDLEAFEHNLALASILAAAHGVDLRPHAKAHKCAEIARRQIEAGAKGVCCQKLGEAFALAREGIEDIHLSNEIASARSAMLAAQLAKHVNLSICVDHPQSVCQLATALRAVGSNLRVLVEVDIGQRRCGVRTVSEMLRLVDSICADTTMTFIGIQAYHGGVQHVEDWEERREAAEEATASAYEFFAALDRRGARGLTVTGGGTGSIEFDVASGVFTEIQAGSYILMDRQYGDLEWREFQPRHALHISSTIMSTPSAQRIICDAGLKSLTVEAGLPVPRSIDSDLKFEQWDYVLANDEHGMLEYNPKNNVNDMPQWGDQLRLIPGHVDPTINLYDEYVCHRGDRVLDKWRIDARGRSW</sequence>
<evidence type="ECO:0000259" key="3">
    <source>
        <dbReference type="SMART" id="SM01119"/>
    </source>
</evidence>
<dbReference type="PANTHER" id="PTHR28004">
    <property type="entry name" value="ZGC:162816-RELATED"/>
    <property type="match status" value="1"/>
</dbReference>
<name>A0ABN0FCL8_9BURK</name>
<evidence type="ECO:0000256" key="1">
    <source>
        <dbReference type="ARBA" id="ARBA00005323"/>
    </source>
</evidence>
<dbReference type="Pfam" id="PF14031">
    <property type="entry name" value="D-ser_dehydrat"/>
    <property type="match status" value="1"/>
</dbReference>
<dbReference type="CDD" id="cd06819">
    <property type="entry name" value="PLPDE_III_LS_D-TA"/>
    <property type="match status" value="1"/>
</dbReference>
<dbReference type="SMART" id="SM01119">
    <property type="entry name" value="D-ser_dehydrat"/>
    <property type="match status" value="1"/>
</dbReference>
<dbReference type="Proteomes" id="UP000004980">
    <property type="component" value="Unassembled WGS sequence"/>
</dbReference>
<evidence type="ECO:0000313" key="5">
    <source>
        <dbReference type="Proteomes" id="UP000004980"/>
    </source>
</evidence>
<feature type="domain" description="D-serine dehydratase-like" evidence="3">
    <location>
        <begin position="270"/>
        <end position="367"/>
    </location>
</feature>
<keyword evidence="5" id="KW-1185">Reference proteome</keyword>
<dbReference type="Gene3D" id="3.20.20.10">
    <property type="entry name" value="Alanine racemase"/>
    <property type="match status" value="1"/>
</dbReference>
<accession>A0ABN0FCL8</accession>